<feature type="chain" id="PRO_5043899549" evidence="1">
    <location>
        <begin position="17"/>
        <end position="214"/>
    </location>
</feature>
<organism evidence="2 3">
    <name type="scientific">Oedothorax gibbosus</name>
    <dbReference type="NCBI Taxonomy" id="931172"/>
    <lineage>
        <taxon>Eukaryota</taxon>
        <taxon>Metazoa</taxon>
        <taxon>Ecdysozoa</taxon>
        <taxon>Arthropoda</taxon>
        <taxon>Chelicerata</taxon>
        <taxon>Arachnida</taxon>
        <taxon>Araneae</taxon>
        <taxon>Araneomorphae</taxon>
        <taxon>Entelegynae</taxon>
        <taxon>Araneoidea</taxon>
        <taxon>Linyphiidae</taxon>
        <taxon>Erigoninae</taxon>
        <taxon>Oedothorax</taxon>
    </lineage>
</organism>
<dbReference type="AlphaFoldDB" id="A0AAV6VU71"/>
<keyword evidence="3" id="KW-1185">Reference proteome</keyword>
<protein>
    <submittedName>
        <fullName evidence="2">Uncharacterized protein</fullName>
    </submittedName>
</protein>
<accession>A0AAV6VU71</accession>
<dbReference type="EMBL" id="JAFNEN010000018">
    <property type="protein sequence ID" value="KAG8200209.1"/>
    <property type="molecule type" value="Genomic_DNA"/>
</dbReference>
<dbReference type="InterPro" id="IPR020234">
    <property type="entry name" value="Mite_allergen_group-7"/>
</dbReference>
<evidence type="ECO:0000313" key="2">
    <source>
        <dbReference type="EMBL" id="KAG8200209.1"/>
    </source>
</evidence>
<gene>
    <name evidence="2" type="ORF">JTE90_024988</name>
</gene>
<keyword evidence="1" id="KW-0732">Signal</keyword>
<dbReference type="InterPro" id="IPR038602">
    <property type="entry name" value="Mite_allergen_7_sf"/>
</dbReference>
<name>A0AAV6VU71_9ARAC</name>
<proteinExistence type="predicted"/>
<dbReference type="Pfam" id="PF16984">
    <property type="entry name" value="Grp7_allergen"/>
    <property type="match status" value="1"/>
</dbReference>
<feature type="signal peptide" evidence="1">
    <location>
        <begin position="1"/>
        <end position="16"/>
    </location>
</feature>
<sequence>MLPILIFTVLVGAVLSSPSSNQYVDNVLHTTLQNVIKNERIDPTQLHDYTFEYSDKTFFGRVHGKAEYTEGFLKGLSQVTRASECQGPFNISTNTVINCTLSFNYLTTGYKGKVKYGVLPKVNIGAKADVKPTLVTVGIVKAFSSNKPQVTTFGMLQVGELLPKFTGLGPLNKQLGVLEDNYKSRIASEVISVILTRFQYAFSLAVGQVPMPLR</sequence>
<evidence type="ECO:0000313" key="3">
    <source>
        <dbReference type="Proteomes" id="UP000827092"/>
    </source>
</evidence>
<comment type="caution">
    <text evidence="2">The sequence shown here is derived from an EMBL/GenBank/DDBJ whole genome shotgun (WGS) entry which is preliminary data.</text>
</comment>
<dbReference type="Proteomes" id="UP000827092">
    <property type="component" value="Unassembled WGS sequence"/>
</dbReference>
<dbReference type="Gene3D" id="3.15.10.50">
    <property type="match status" value="1"/>
</dbReference>
<evidence type="ECO:0000256" key="1">
    <source>
        <dbReference type="SAM" id="SignalP"/>
    </source>
</evidence>
<reference evidence="2 3" key="1">
    <citation type="journal article" date="2022" name="Nat. Ecol. Evol.">
        <title>A masculinizing supergene underlies an exaggerated male reproductive morph in a spider.</title>
        <authorList>
            <person name="Hendrickx F."/>
            <person name="De Corte Z."/>
            <person name="Sonet G."/>
            <person name="Van Belleghem S.M."/>
            <person name="Kostlbacher S."/>
            <person name="Vangestel C."/>
        </authorList>
    </citation>
    <scope>NUCLEOTIDE SEQUENCE [LARGE SCALE GENOMIC DNA]</scope>
    <source>
        <strain evidence="2">W744_W776</strain>
    </source>
</reference>